<dbReference type="Pfam" id="PF00106">
    <property type="entry name" value="adh_short"/>
    <property type="match status" value="1"/>
</dbReference>
<sequence length="240" mass="24468">MSDVTQTETPTPEQAQELVRGRLVLLAGGTSAVGRAAARALLEAGARVVIVGSDATRLTEAAADAPGAHAELCDLTDADAVSALRERVHAAHGDVDGVLHLVGGWRGGGGLAGQSDEDFAFLLRSLTALRAVSRAFDEDLRASPAGRLAIVSSTSVARPLAGGANYAAVKAASEAWTRAVAQGFAKNARDAERAISAAAVIFRVKSLDGLEEALAAAFVALWDDTADAFNDVVIEVGAGA</sequence>
<dbReference type="InterPro" id="IPR051122">
    <property type="entry name" value="SDR_DHRS6-like"/>
</dbReference>
<dbReference type="GO" id="GO:0016491">
    <property type="term" value="F:oxidoreductase activity"/>
    <property type="evidence" value="ECO:0007669"/>
    <property type="project" value="UniProtKB-KW"/>
</dbReference>
<keyword evidence="2 4" id="KW-0560">Oxidoreductase</keyword>
<evidence type="ECO:0000259" key="3">
    <source>
        <dbReference type="SMART" id="SM00822"/>
    </source>
</evidence>
<reference evidence="4 5" key="1">
    <citation type="submission" date="2023-09" db="EMBL/GenBank/DDBJ databases">
        <title>Microbacterium fusihabitans sp. nov., Microbacterium phycihabitans sp. nov., and Microbacterium cervinum sp. nov., isolated from dried seaweeds of beach.</title>
        <authorList>
            <person name="Lee S.D."/>
        </authorList>
    </citation>
    <scope>NUCLEOTIDE SEQUENCE [LARGE SCALE GENOMIC DNA]</scope>
    <source>
        <strain evidence="4 5">KSW4-17</strain>
    </source>
</reference>
<dbReference type="InterPro" id="IPR057326">
    <property type="entry name" value="KR_dom"/>
</dbReference>
<dbReference type="PANTHER" id="PTHR43477:SF1">
    <property type="entry name" value="DIHYDROANTICAPSIN 7-DEHYDROGENASE"/>
    <property type="match status" value="1"/>
</dbReference>
<evidence type="ECO:0000313" key="4">
    <source>
        <dbReference type="EMBL" id="MDU0366448.1"/>
    </source>
</evidence>
<dbReference type="SUPFAM" id="SSF51735">
    <property type="entry name" value="NAD(P)-binding Rossmann-fold domains"/>
    <property type="match status" value="1"/>
</dbReference>
<evidence type="ECO:0000313" key="5">
    <source>
        <dbReference type="Proteomes" id="UP001263371"/>
    </source>
</evidence>
<dbReference type="EMBL" id="JAWDIS010000001">
    <property type="protein sequence ID" value="MDU0366448.1"/>
    <property type="molecule type" value="Genomic_DNA"/>
</dbReference>
<protein>
    <submittedName>
        <fullName evidence="4">SDR family oxidoreductase</fullName>
        <ecNumber evidence="4">1.-.-.-</ecNumber>
    </submittedName>
</protein>
<dbReference type="PANTHER" id="PTHR43477">
    <property type="entry name" value="DIHYDROANTICAPSIN 7-DEHYDROGENASE"/>
    <property type="match status" value="1"/>
</dbReference>
<keyword evidence="5" id="KW-1185">Reference proteome</keyword>
<gene>
    <name evidence="4" type="ORF">RWH45_04410</name>
</gene>
<dbReference type="Proteomes" id="UP001263371">
    <property type="component" value="Unassembled WGS sequence"/>
</dbReference>
<dbReference type="InterPro" id="IPR036291">
    <property type="entry name" value="NAD(P)-bd_dom_sf"/>
</dbReference>
<organism evidence="4 5">
    <name type="scientific">Microbacterium galbum</name>
    <dbReference type="NCBI Taxonomy" id="3075994"/>
    <lineage>
        <taxon>Bacteria</taxon>
        <taxon>Bacillati</taxon>
        <taxon>Actinomycetota</taxon>
        <taxon>Actinomycetes</taxon>
        <taxon>Micrococcales</taxon>
        <taxon>Microbacteriaceae</taxon>
        <taxon>Microbacterium</taxon>
    </lineage>
</organism>
<evidence type="ECO:0000256" key="1">
    <source>
        <dbReference type="ARBA" id="ARBA00006484"/>
    </source>
</evidence>
<dbReference type="PRINTS" id="PR00081">
    <property type="entry name" value="GDHRDH"/>
</dbReference>
<dbReference type="RefSeq" id="WP_315993676.1">
    <property type="nucleotide sequence ID" value="NZ_JAWDIS010000001.1"/>
</dbReference>
<dbReference type="EC" id="1.-.-.-" evidence="4"/>
<dbReference type="SMART" id="SM00822">
    <property type="entry name" value="PKS_KR"/>
    <property type="match status" value="1"/>
</dbReference>
<proteinExistence type="inferred from homology"/>
<accession>A0ABU3T4Z6</accession>
<name>A0ABU3T4Z6_9MICO</name>
<comment type="caution">
    <text evidence="4">The sequence shown here is derived from an EMBL/GenBank/DDBJ whole genome shotgun (WGS) entry which is preliminary data.</text>
</comment>
<dbReference type="CDD" id="cd05233">
    <property type="entry name" value="SDR_c"/>
    <property type="match status" value="1"/>
</dbReference>
<dbReference type="Gene3D" id="3.40.50.720">
    <property type="entry name" value="NAD(P)-binding Rossmann-like Domain"/>
    <property type="match status" value="1"/>
</dbReference>
<comment type="similarity">
    <text evidence="1">Belongs to the short-chain dehydrogenases/reductases (SDR) family.</text>
</comment>
<evidence type="ECO:0000256" key="2">
    <source>
        <dbReference type="ARBA" id="ARBA00023002"/>
    </source>
</evidence>
<dbReference type="InterPro" id="IPR002347">
    <property type="entry name" value="SDR_fam"/>
</dbReference>
<feature type="domain" description="Ketoreductase" evidence="3">
    <location>
        <begin position="22"/>
        <end position="201"/>
    </location>
</feature>